<dbReference type="Proteomes" id="UP000051236">
    <property type="component" value="Unassembled WGS sequence"/>
</dbReference>
<dbReference type="InterPro" id="IPR042188">
    <property type="entry name" value="MmgE/PrpD_sf_2"/>
</dbReference>
<organism evidence="4 5">
    <name type="scientific">Agrilactobacillus composti DSM 18527 = JCM 14202</name>
    <dbReference type="NCBI Taxonomy" id="1423734"/>
    <lineage>
        <taxon>Bacteria</taxon>
        <taxon>Bacillati</taxon>
        <taxon>Bacillota</taxon>
        <taxon>Bacilli</taxon>
        <taxon>Lactobacillales</taxon>
        <taxon>Lactobacillaceae</taxon>
        <taxon>Agrilactobacillus</taxon>
    </lineage>
</organism>
<evidence type="ECO:0000259" key="2">
    <source>
        <dbReference type="Pfam" id="PF03972"/>
    </source>
</evidence>
<comment type="similarity">
    <text evidence="1">Belongs to the PrpD family.</text>
</comment>
<dbReference type="AlphaFoldDB" id="X0PE51"/>
<evidence type="ECO:0000313" key="5">
    <source>
        <dbReference type="Proteomes" id="UP000051236"/>
    </source>
</evidence>
<dbReference type="InterPro" id="IPR036148">
    <property type="entry name" value="MmgE/PrpD_sf"/>
</dbReference>
<dbReference type="Gene3D" id="3.30.1330.120">
    <property type="entry name" value="2-methylcitrate dehydratase PrpD"/>
    <property type="match status" value="1"/>
</dbReference>
<feature type="domain" description="MmgE/PrpD N-terminal" evidence="2">
    <location>
        <begin position="11"/>
        <end position="242"/>
    </location>
</feature>
<name>X0PE51_9LACO</name>
<dbReference type="RefSeq" id="WP_052004609.1">
    <property type="nucleotide sequence ID" value="NZ_AZGA01000087.1"/>
</dbReference>
<gene>
    <name evidence="4" type="ORF">FC83_GL001329</name>
</gene>
<dbReference type="InterPro" id="IPR042183">
    <property type="entry name" value="MmgE/PrpD_sf_1"/>
</dbReference>
<dbReference type="GO" id="GO:0016829">
    <property type="term" value="F:lyase activity"/>
    <property type="evidence" value="ECO:0007669"/>
    <property type="project" value="InterPro"/>
</dbReference>
<comment type="caution">
    <text evidence="4">The sequence shown here is derived from an EMBL/GenBank/DDBJ whole genome shotgun (WGS) entry which is preliminary data.</text>
</comment>
<dbReference type="PANTHER" id="PTHR16943">
    <property type="entry name" value="2-METHYLCITRATE DEHYDRATASE-RELATED"/>
    <property type="match status" value="1"/>
</dbReference>
<evidence type="ECO:0000313" key="4">
    <source>
        <dbReference type="EMBL" id="KRM30771.1"/>
    </source>
</evidence>
<sequence length="452" mass="48599">MPVPETNTNHLAKLLFQVPEPAARQELLHTAQLCLIDYLAAVIAAQDEAAVLNLKQTFASTSFALPALGYQVPLSSDHLALLNGFAAHYLDIDDTNTNLQGHPSGVIFSALLAISDGTESLENLLWAQVMGVELAGQFGHLLNPQLSLRGIHTTGAIGTIAAAAAIAVYKKMSIEATEMLLSIAATQATALEIQVGTDGKPLNAGFAARNAVTAWLCIQAGLHAAPDPFIEDRGWFAALGNYPFNATDLDATWLKPGQIHQPGIWFKTQPFCSEAMSGYAAAQKLHQLGIDMPHCAQITINFPSSVSDALRFDHPQNGQEGKFSIEYVVWLTLNYGVLPTTAFHKGPVPTDFIKDLPKFSRNPMREIPDPTTRPTALTVLTTTGKTLTVRVANPLGSPNNPLSQQDLLAKLLAQLPPYAGATVVNFFHQPIGQQILADLGVLLTKLNNKNLI</sequence>
<dbReference type="InterPro" id="IPR045337">
    <property type="entry name" value="MmgE_PrpD_C"/>
</dbReference>
<dbReference type="Pfam" id="PF19305">
    <property type="entry name" value="MmgE_PrpD_C"/>
    <property type="match status" value="1"/>
</dbReference>
<dbReference type="PATRIC" id="fig|1423734.3.peg.1344"/>
<reference evidence="4 5" key="1">
    <citation type="journal article" date="2015" name="Genome Announc.">
        <title>Expanding the biotechnology potential of lactobacilli through comparative genomics of 213 strains and associated genera.</title>
        <authorList>
            <person name="Sun Z."/>
            <person name="Harris H.M."/>
            <person name="McCann A."/>
            <person name="Guo C."/>
            <person name="Argimon S."/>
            <person name="Zhang W."/>
            <person name="Yang X."/>
            <person name="Jeffery I.B."/>
            <person name="Cooney J.C."/>
            <person name="Kagawa T.F."/>
            <person name="Liu W."/>
            <person name="Song Y."/>
            <person name="Salvetti E."/>
            <person name="Wrobel A."/>
            <person name="Rasinkangas P."/>
            <person name="Parkhill J."/>
            <person name="Rea M.C."/>
            <person name="O'Sullivan O."/>
            <person name="Ritari J."/>
            <person name="Douillard F.P."/>
            <person name="Paul Ross R."/>
            <person name="Yang R."/>
            <person name="Briner A.E."/>
            <person name="Felis G.E."/>
            <person name="de Vos W.M."/>
            <person name="Barrangou R."/>
            <person name="Klaenhammer T.R."/>
            <person name="Caufield P.W."/>
            <person name="Cui Y."/>
            <person name="Zhang H."/>
            <person name="O'Toole P.W."/>
        </authorList>
    </citation>
    <scope>NUCLEOTIDE SEQUENCE [LARGE SCALE GENOMIC DNA]</scope>
    <source>
        <strain evidence="4 5">DSM 18527</strain>
    </source>
</reference>
<protein>
    <submittedName>
        <fullName evidence="4">Uncharacterized protein</fullName>
    </submittedName>
</protein>
<dbReference type="EMBL" id="AZGA01000087">
    <property type="protein sequence ID" value="KRM30771.1"/>
    <property type="molecule type" value="Genomic_DNA"/>
</dbReference>
<dbReference type="SUPFAM" id="SSF103378">
    <property type="entry name" value="2-methylcitrate dehydratase PrpD"/>
    <property type="match status" value="1"/>
</dbReference>
<dbReference type="Gene3D" id="1.10.4100.10">
    <property type="entry name" value="2-methylcitrate dehydratase PrpD"/>
    <property type="match status" value="1"/>
</dbReference>
<dbReference type="eggNOG" id="COG2079">
    <property type="taxonomic scope" value="Bacteria"/>
</dbReference>
<dbReference type="OrthoDB" id="9795089at2"/>
<dbReference type="InterPro" id="IPR005656">
    <property type="entry name" value="MmgE_PrpD"/>
</dbReference>
<dbReference type="Pfam" id="PF03972">
    <property type="entry name" value="MmgE_PrpD_N"/>
    <property type="match status" value="1"/>
</dbReference>
<dbReference type="PANTHER" id="PTHR16943:SF8">
    <property type="entry name" value="2-METHYLCITRATE DEHYDRATASE"/>
    <property type="match status" value="1"/>
</dbReference>
<keyword evidence="5" id="KW-1185">Reference proteome</keyword>
<evidence type="ECO:0000256" key="1">
    <source>
        <dbReference type="ARBA" id="ARBA00006174"/>
    </source>
</evidence>
<feature type="domain" description="MmgE/PrpD C-terminal" evidence="3">
    <location>
        <begin position="280"/>
        <end position="420"/>
    </location>
</feature>
<evidence type="ECO:0000259" key="3">
    <source>
        <dbReference type="Pfam" id="PF19305"/>
    </source>
</evidence>
<dbReference type="InterPro" id="IPR045336">
    <property type="entry name" value="MmgE_PrpD_N"/>
</dbReference>
<accession>X0PE51</accession>
<proteinExistence type="inferred from homology"/>
<dbReference type="STRING" id="1423734.FC83_GL001329"/>